<dbReference type="AlphaFoldDB" id="A0A6A6SMT5"/>
<dbReference type="OrthoDB" id="3944493at2759"/>
<dbReference type="Proteomes" id="UP000799324">
    <property type="component" value="Unassembled WGS sequence"/>
</dbReference>
<name>A0A6A6SMT5_9PLEO</name>
<dbReference type="EMBL" id="MU004520">
    <property type="protein sequence ID" value="KAF2648802.1"/>
    <property type="molecule type" value="Genomic_DNA"/>
</dbReference>
<accession>A0A6A6SMT5</accession>
<feature type="region of interest" description="Disordered" evidence="1">
    <location>
        <begin position="181"/>
        <end position="204"/>
    </location>
</feature>
<evidence type="ECO:0000313" key="3">
    <source>
        <dbReference type="Proteomes" id="UP000799324"/>
    </source>
</evidence>
<sequence length="204" mass="23307">MSTGMGAHEMEIRIFTPPRPMLNGCILPGPERQLEGFQGRDVRARTEQGRPAWWCKVDRVVVFDGVEGDDEGGQVLKYKTRSSKGLSIARRRGDSEVVIIPLDCAHCQEMLNRQEWKYDVQVCKRSVCWECRERCMWEDKQEIEQGIEGKSELANMEKNRERADSVLADEQARDEELMRKLGIETGPKSPIQAVGGIEERLEAK</sequence>
<evidence type="ECO:0000313" key="2">
    <source>
        <dbReference type="EMBL" id="KAF2648802.1"/>
    </source>
</evidence>
<proteinExistence type="predicted"/>
<organism evidence="2 3">
    <name type="scientific">Lophiostoma macrostomum CBS 122681</name>
    <dbReference type="NCBI Taxonomy" id="1314788"/>
    <lineage>
        <taxon>Eukaryota</taxon>
        <taxon>Fungi</taxon>
        <taxon>Dikarya</taxon>
        <taxon>Ascomycota</taxon>
        <taxon>Pezizomycotina</taxon>
        <taxon>Dothideomycetes</taxon>
        <taxon>Pleosporomycetidae</taxon>
        <taxon>Pleosporales</taxon>
        <taxon>Lophiostomataceae</taxon>
        <taxon>Lophiostoma</taxon>
    </lineage>
</organism>
<gene>
    <name evidence="2" type="ORF">K491DRAFT_771856</name>
</gene>
<keyword evidence="3" id="KW-1185">Reference proteome</keyword>
<reference evidence="2" key="1">
    <citation type="journal article" date="2020" name="Stud. Mycol.">
        <title>101 Dothideomycetes genomes: a test case for predicting lifestyles and emergence of pathogens.</title>
        <authorList>
            <person name="Haridas S."/>
            <person name="Albert R."/>
            <person name="Binder M."/>
            <person name="Bloem J."/>
            <person name="Labutti K."/>
            <person name="Salamov A."/>
            <person name="Andreopoulos B."/>
            <person name="Baker S."/>
            <person name="Barry K."/>
            <person name="Bills G."/>
            <person name="Bluhm B."/>
            <person name="Cannon C."/>
            <person name="Castanera R."/>
            <person name="Culley D."/>
            <person name="Daum C."/>
            <person name="Ezra D."/>
            <person name="Gonzalez J."/>
            <person name="Henrissat B."/>
            <person name="Kuo A."/>
            <person name="Liang C."/>
            <person name="Lipzen A."/>
            <person name="Lutzoni F."/>
            <person name="Magnuson J."/>
            <person name="Mondo S."/>
            <person name="Nolan M."/>
            <person name="Ohm R."/>
            <person name="Pangilinan J."/>
            <person name="Park H.-J."/>
            <person name="Ramirez L."/>
            <person name="Alfaro M."/>
            <person name="Sun H."/>
            <person name="Tritt A."/>
            <person name="Yoshinaga Y."/>
            <person name="Zwiers L.-H."/>
            <person name="Turgeon B."/>
            <person name="Goodwin S."/>
            <person name="Spatafora J."/>
            <person name="Crous P."/>
            <person name="Grigoriev I."/>
        </authorList>
    </citation>
    <scope>NUCLEOTIDE SEQUENCE</scope>
    <source>
        <strain evidence="2">CBS 122681</strain>
    </source>
</reference>
<protein>
    <submittedName>
        <fullName evidence="2">Uncharacterized protein</fullName>
    </submittedName>
</protein>
<evidence type="ECO:0000256" key="1">
    <source>
        <dbReference type="SAM" id="MobiDB-lite"/>
    </source>
</evidence>